<accession>A0ABD3E7D2</accession>
<feature type="domain" description="F-box associated beta-propeller type 1" evidence="2">
    <location>
        <begin position="83"/>
        <end position="207"/>
    </location>
</feature>
<proteinExistence type="predicted"/>
<evidence type="ECO:0000313" key="4">
    <source>
        <dbReference type="Proteomes" id="UP001632038"/>
    </source>
</evidence>
<evidence type="ECO:0000259" key="2">
    <source>
        <dbReference type="Pfam" id="PF07734"/>
    </source>
</evidence>
<dbReference type="InterPro" id="IPR001810">
    <property type="entry name" value="F-box_dom"/>
</dbReference>
<organism evidence="3 4">
    <name type="scientific">Castilleja foliolosa</name>
    <dbReference type="NCBI Taxonomy" id="1961234"/>
    <lineage>
        <taxon>Eukaryota</taxon>
        <taxon>Viridiplantae</taxon>
        <taxon>Streptophyta</taxon>
        <taxon>Embryophyta</taxon>
        <taxon>Tracheophyta</taxon>
        <taxon>Spermatophyta</taxon>
        <taxon>Magnoliopsida</taxon>
        <taxon>eudicotyledons</taxon>
        <taxon>Gunneridae</taxon>
        <taxon>Pentapetalae</taxon>
        <taxon>asterids</taxon>
        <taxon>lamiids</taxon>
        <taxon>Lamiales</taxon>
        <taxon>Orobanchaceae</taxon>
        <taxon>Pedicularideae</taxon>
        <taxon>Castillejinae</taxon>
        <taxon>Castilleja</taxon>
    </lineage>
</organism>
<dbReference type="AlphaFoldDB" id="A0ABD3E7D2"/>
<dbReference type="InterPro" id="IPR036047">
    <property type="entry name" value="F-box-like_dom_sf"/>
</dbReference>
<dbReference type="Pfam" id="PF00646">
    <property type="entry name" value="F-box"/>
    <property type="match status" value="1"/>
</dbReference>
<dbReference type="Pfam" id="PF07734">
    <property type="entry name" value="FBA_1"/>
    <property type="match status" value="1"/>
</dbReference>
<reference evidence="4" key="1">
    <citation type="journal article" date="2024" name="IScience">
        <title>Strigolactones Initiate the Formation of Haustorium-like Structures in Castilleja.</title>
        <authorList>
            <person name="Buerger M."/>
            <person name="Peterson D."/>
            <person name="Chory J."/>
        </authorList>
    </citation>
    <scope>NUCLEOTIDE SEQUENCE [LARGE SCALE GENOMIC DNA]</scope>
</reference>
<protein>
    <recommendedName>
        <fullName evidence="5">F-box domain-containing protein</fullName>
    </recommendedName>
</protein>
<dbReference type="PANTHER" id="PTHR35546">
    <property type="entry name" value="F-BOX PROTEIN INTERACTION DOMAIN PROTEIN-RELATED"/>
    <property type="match status" value="1"/>
</dbReference>
<dbReference type="Proteomes" id="UP001632038">
    <property type="component" value="Unassembled WGS sequence"/>
</dbReference>
<comment type="caution">
    <text evidence="3">The sequence shown here is derived from an EMBL/GenBank/DDBJ whole genome shotgun (WGS) entry which is preliminary data.</text>
</comment>
<gene>
    <name evidence="3" type="ORF">CASFOL_006786</name>
</gene>
<evidence type="ECO:0000313" key="3">
    <source>
        <dbReference type="EMBL" id="KAL3650383.1"/>
    </source>
</evidence>
<dbReference type="Gene3D" id="1.20.1280.50">
    <property type="match status" value="1"/>
</dbReference>
<dbReference type="CDD" id="cd22157">
    <property type="entry name" value="F-box_AtFBW1-like"/>
    <property type="match status" value="1"/>
</dbReference>
<dbReference type="NCBIfam" id="TIGR01640">
    <property type="entry name" value="F_box_assoc_1"/>
    <property type="match status" value="1"/>
</dbReference>
<dbReference type="PANTHER" id="PTHR35546:SF134">
    <property type="entry name" value="F-BOX ASSOCIATED DOMAIN-CONTAINING PROTEIN"/>
    <property type="match status" value="1"/>
</dbReference>
<name>A0ABD3E7D2_9LAMI</name>
<dbReference type="InterPro" id="IPR017451">
    <property type="entry name" value="F-box-assoc_interact_dom"/>
</dbReference>
<sequence>MEKNPEEIVGSIDDLLTEILIRLPLKSLFCFKQVSKHWQSLISDPGFGLRRNCISKPVGMFFPLCMNKTIFSRFAYVSLSDKKSKTRVIEELDGVKIKNSCNGLLLCYNKTNYFVYNPTTNKSSTFPDSELRSNVLGMSLAFDPARSRHYKVVRVRGWFVVDIFEYRFEVYSSETGCWRKPDGLFRSRVNFNYGVYWNGAIHWIDNKTGDCLYFNPDVDDDRMVMQRMGPSIPSVGSYWFYFGESCGHLNYVEFFRPGVCSKVYELRRDYSEWFVKYSFDLSTIYEGVGSMKKREDYWRSSTFSSIMVVCGEKDEDSFMVFIYSGKAIVRYNFVQGTCETICDVEDYDKTTSSQGFQYIESLCVF</sequence>
<keyword evidence="4" id="KW-1185">Reference proteome</keyword>
<dbReference type="InterPro" id="IPR055290">
    <property type="entry name" value="At3g26010-like"/>
</dbReference>
<evidence type="ECO:0000259" key="1">
    <source>
        <dbReference type="Pfam" id="PF00646"/>
    </source>
</evidence>
<feature type="domain" description="F-box" evidence="1">
    <location>
        <begin position="13"/>
        <end position="48"/>
    </location>
</feature>
<dbReference type="InterPro" id="IPR006527">
    <property type="entry name" value="F-box-assoc_dom_typ1"/>
</dbReference>
<dbReference type="SUPFAM" id="SSF81383">
    <property type="entry name" value="F-box domain"/>
    <property type="match status" value="1"/>
</dbReference>
<dbReference type="EMBL" id="JAVIJP010000007">
    <property type="protein sequence ID" value="KAL3650383.1"/>
    <property type="molecule type" value="Genomic_DNA"/>
</dbReference>
<evidence type="ECO:0008006" key="5">
    <source>
        <dbReference type="Google" id="ProtNLM"/>
    </source>
</evidence>